<dbReference type="AlphaFoldDB" id="A0A4Q9DTA4"/>
<keyword evidence="1" id="KW-0547">Nucleotide-binding</keyword>
<dbReference type="SUPFAM" id="SSF52540">
    <property type="entry name" value="P-loop containing nucleoside triphosphate hydrolases"/>
    <property type="match status" value="1"/>
</dbReference>
<dbReference type="GO" id="GO:0005524">
    <property type="term" value="F:ATP binding"/>
    <property type="evidence" value="ECO:0007669"/>
    <property type="project" value="UniProtKB-KW"/>
</dbReference>
<dbReference type="InterPro" id="IPR027417">
    <property type="entry name" value="P-loop_NTPase"/>
</dbReference>
<evidence type="ECO:0000313" key="2">
    <source>
        <dbReference type="Proteomes" id="UP000293142"/>
    </source>
</evidence>
<dbReference type="Gene3D" id="3.40.50.300">
    <property type="entry name" value="P-loop containing nucleotide triphosphate hydrolases"/>
    <property type="match status" value="1"/>
</dbReference>
<name>A0A4Q9DTA4_9BACL</name>
<dbReference type="OrthoDB" id="2356842at2"/>
<protein>
    <submittedName>
        <fullName evidence="1">ATP-binding protein</fullName>
    </submittedName>
</protein>
<reference evidence="1 2" key="1">
    <citation type="submission" date="2019-02" db="EMBL/GenBank/DDBJ databases">
        <title>Paenibacillus sp. nov., isolated from surface-sterilized tissue of Thalictrum simplex L.</title>
        <authorList>
            <person name="Tuo L."/>
        </authorList>
    </citation>
    <scope>NUCLEOTIDE SEQUENCE [LARGE SCALE GENOMIC DNA]</scope>
    <source>
        <strain evidence="1 2">N2SHLJ1</strain>
    </source>
</reference>
<keyword evidence="1" id="KW-0067">ATP-binding</keyword>
<dbReference type="Pfam" id="PF13671">
    <property type="entry name" value="AAA_33"/>
    <property type="match status" value="1"/>
</dbReference>
<sequence>MKRLVILTVGKTHSGKTTFAKTLEQQLTNCVVIDQDNHADFINAHYMSLRPTHGPNTLKYAVTNTIVDYAVQKTDFHLILCNSNRDAKSRLKTLAYFREHGFESVLVHFDIPDDVLQERVSKSQRSKSIFRTAANFNEVLQRQTEESSKGIISDPVEGEANYLFVIKDSGEVQAVIQSIVALSMRGYEFGELQCDMSKRCRDEQANND</sequence>
<proteinExistence type="predicted"/>
<evidence type="ECO:0000313" key="1">
    <source>
        <dbReference type="EMBL" id="TBL78920.1"/>
    </source>
</evidence>
<dbReference type="Proteomes" id="UP000293142">
    <property type="component" value="Unassembled WGS sequence"/>
</dbReference>
<organism evidence="1 2">
    <name type="scientific">Paenibacillus thalictri</name>
    <dbReference type="NCBI Taxonomy" id="2527873"/>
    <lineage>
        <taxon>Bacteria</taxon>
        <taxon>Bacillati</taxon>
        <taxon>Bacillota</taxon>
        <taxon>Bacilli</taxon>
        <taxon>Bacillales</taxon>
        <taxon>Paenibacillaceae</taxon>
        <taxon>Paenibacillus</taxon>
    </lineage>
</organism>
<dbReference type="EMBL" id="SIRE01000008">
    <property type="protein sequence ID" value="TBL78920.1"/>
    <property type="molecule type" value="Genomic_DNA"/>
</dbReference>
<keyword evidence="2" id="KW-1185">Reference proteome</keyword>
<gene>
    <name evidence="1" type="ORF">EYB31_11865</name>
</gene>
<accession>A0A4Q9DTA4</accession>
<comment type="caution">
    <text evidence="1">The sequence shown here is derived from an EMBL/GenBank/DDBJ whole genome shotgun (WGS) entry which is preliminary data.</text>
</comment>
<dbReference type="RefSeq" id="WP_131013557.1">
    <property type="nucleotide sequence ID" value="NZ_SIRE01000008.1"/>
</dbReference>